<comment type="caution">
    <text evidence="2">The sequence shown here is derived from an EMBL/GenBank/DDBJ whole genome shotgun (WGS) entry which is preliminary data.</text>
</comment>
<gene>
    <name evidence="2" type="ORF">GCM10007879_32390</name>
</gene>
<reference evidence="2" key="2">
    <citation type="submission" date="2023-01" db="EMBL/GenBank/DDBJ databases">
        <title>Draft genome sequence of Maritalea porphyrae strain NBRC 107169.</title>
        <authorList>
            <person name="Sun Q."/>
            <person name="Mori K."/>
        </authorList>
    </citation>
    <scope>NUCLEOTIDE SEQUENCE</scope>
    <source>
        <strain evidence="2">NBRC 107169</strain>
    </source>
</reference>
<evidence type="ECO:0008006" key="4">
    <source>
        <dbReference type="Google" id="ProtNLM"/>
    </source>
</evidence>
<reference evidence="2" key="1">
    <citation type="journal article" date="2014" name="Int. J. Syst. Evol. Microbiol.">
        <title>Complete genome of a new Firmicutes species belonging to the dominant human colonic microbiota ('Ruminococcus bicirculans') reveals two chromosomes and a selective capacity to utilize plant glucans.</title>
        <authorList>
            <consortium name="NISC Comparative Sequencing Program"/>
            <person name="Wegmann U."/>
            <person name="Louis P."/>
            <person name="Goesmann A."/>
            <person name="Henrissat B."/>
            <person name="Duncan S.H."/>
            <person name="Flint H.J."/>
        </authorList>
    </citation>
    <scope>NUCLEOTIDE SEQUENCE</scope>
    <source>
        <strain evidence="2">NBRC 107169</strain>
    </source>
</reference>
<name>A0ABQ5UUN8_9HYPH</name>
<dbReference type="Proteomes" id="UP001161405">
    <property type="component" value="Unassembled WGS sequence"/>
</dbReference>
<dbReference type="InterPro" id="IPR019291">
    <property type="entry name" value="Host_attachment_protein"/>
</dbReference>
<dbReference type="EMBL" id="BSNI01000002">
    <property type="protein sequence ID" value="GLQ18990.1"/>
    <property type="molecule type" value="Genomic_DNA"/>
</dbReference>
<organism evidence="2 3">
    <name type="scientific">Maritalea porphyrae</name>
    <dbReference type="NCBI Taxonomy" id="880732"/>
    <lineage>
        <taxon>Bacteria</taxon>
        <taxon>Pseudomonadati</taxon>
        <taxon>Pseudomonadota</taxon>
        <taxon>Alphaproteobacteria</taxon>
        <taxon>Hyphomicrobiales</taxon>
        <taxon>Devosiaceae</taxon>
        <taxon>Maritalea</taxon>
    </lineage>
</organism>
<evidence type="ECO:0000313" key="2">
    <source>
        <dbReference type="EMBL" id="GLQ18990.1"/>
    </source>
</evidence>
<sequence length="149" mass="16461">MKPQNRRILVASGTKARFFDHKGTGKALAEIESKVLEREHLRAQDIQSDAPGRTFASQGDGRSAMAPRTEPTEKAQADFAASICAQLQKDEKNDEYQRLVIVASPSLMGDLRKAMPDAVAKKVEHEISKDLTHIPPSEIGKHLDEVIFV</sequence>
<accession>A0ABQ5UUN8</accession>
<proteinExistence type="predicted"/>
<evidence type="ECO:0000313" key="3">
    <source>
        <dbReference type="Proteomes" id="UP001161405"/>
    </source>
</evidence>
<evidence type="ECO:0000256" key="1">
    <source>
        <dbReference type="SAM" id="MobiDB-lite"/>
    </source>
</evidence>
<keyword evidence="3" id="KW-1185">Reference proteome</keyword>
<feature type="region of interest" description="Disordered" evidence="1">
    <location>
        <begin position="43"/>
        <end position="77"/>
    </location>
</feature>
<protein>
    <recommendedName>
        <fullName evidence="4">Host attachment protein</fullName>
    </recommendedName>
</protein>
<dbReference type="Pfam" id="PF10116">
    <property type="entry name" value="Host_attach"/>
    <property type="match status" value="1"/>
</dbReference>
<dbReference type="RefSeq" id="WP_284366153.1">
    <property type="nucleotide sequence ID" value="NZ_BSNI01000002.1"/>
</dbReference>